<feature type="domain" description="C3H1-type" evidence="3">
    <location>
        <begin position="391"/>
        <end position="420"/>
    </location>
</feature>
<keyword evidence="1" id="KW-0862">Zinc</keyword>
<protein>
    <recommendedName>
        <fullName evidence="3">C3H1-type domain-containing protein</fullName>
    </recommendedName>
</protein>
<evidence type="ECO:0000259" key="3">
    <source>
        <dbReference type="PROSITE" id="PS50103"/>
    </source>
</evidence>
<name>A0A9P8UMS2_9PEZI</name>
<feature type="region of interest" description="Disordered" evidence="2">
    <location>
        <begin position="351"/>
        <end position="372"/>
    </location>
</feature>
<evidence type="ECO:0000256" key="1">
    <source>
        <dbReference type="PROSITE-ProRule" id="PRU00723"/>
    </source>
</evidence>
<feature type="zinc finger region" description="C3H1-type" evidence="1">
    <location>
        <begin position="391"/>
        <end position="420"/>
    </location>
</feature>
<dbReference type="GeneID" id="70138020"/>
<keyword evidence="1" id="KW-0863">Zinc-finger</keyword>
<feature type="region of interest" description="Disordered" evidence="2">
    <location>
        <begin position="450"/>
        <end position="469"/>
    </location>
</feature>
<keyword evidence="1" id="KW-0479">Metal-binding</keyword>
<evidence type="ECO:0000313" key="5">
    <source>
        <dbReference type="Proteomes" id="UP000758603"/>
    </source>
</evidence>
<dbReference type="GO" id="GO:0008270">
    <property type="term" value="F:zinc ion binding"/>
    <property type="evidence" value="ECO:0007669"/>
    <property type="project" value="UniProtKB-KW"/>
</dbReference>
<dbReference type="RefSeq" id="XP_045959809.1">
    <property type="nucleotide sequence ID" value="XM_046109129.1"/>
</dbReference>
<keyword evidence="5" id="KW-1185">Reference proteome</keyword>
<proteinExistence type="predicted"/>
<gene>
    <name evidence="4" type="ORF">BKA67DRAFT_690327</name>
</gene>
<dbReference type="AlphaFoldDB" id="A0A9P8UMS2"/>
<dbReference type="Proteomes" id="UP000758603">
    <property type="component" value="Unassembled WGS sequence"/>
</dbReference>
<feature type="compositionally biased region" description="Low complexity" evidence="2">
    <location>
        <begin position="23"/>
        <end position="39"/>
    </location>
</feature>
<dbReference type="EMBL" id="JAGPXC010000003">
    <property type="protein sequence ID" value="KAH6655544.1"/>
    <property type="molecule type" value="Genomic_DNA"/>
</dbReference>
<evidence type="ECO:0000313" key="4">
    <source>
        <dbReference type="EMBL" id="KAH6655544.1"/>
    </source>
</evidence>
<feature type="region of interest" description="Disordered" evidence="2">
    <location>
        <begin position="1"/>
        <end position="45"/>
    </location>
</feature>
<evidence type="ECO:0000256" key="2">
    <source>
        <dbReference type="SAM" id="MobiDB-lite"/>
    </source>
</evidence>
<organism evidence="4 5">
    <name type="scientific">Truncatella angustata</name>
    <dbReference type="NCBI Taxonomy" id="152316"/>
    <lineage>
        <taxon>Eukaryota</taxon>
        <taxon>Fungi</taxon>
        <taxon>Dikarya</taxon>
        <taxon>Ascomycota</taxon>
        <taxon>Pezizomycotina</taxon>
        <taxon>Sordariomycetes</taxon>
        <taxon>Xylariomycetidae</taxon>
        <taxon>Amphisphaeriales</taxon>
        <taxon>Sporocadaceae</taxon>
        <taxon>Truncatella</taxon>
    </lineage>
</organism>
<feature type="compositionally biased region" description="Polar residues" evidence="2">
    <location>
        <begin position="452"/>
        <end position="469"/>
    </location>
</feature>
<comment type="caution">
    <text evidence="4">The sequence shown here is derived from an EMBL/GenBank/DDBJ whole genome shotgun (WGS) entry which is preliminary data.</text>
</comment>
<reference evidence="4" key="1">
    <citation type="journal article" date="2021" name="Nat. Commun.">
        <title>Genetic determinants of endophytism in the Arabidopsis root mycobiome.</title>
        <authorList>
            <person name="Mesny F."/>
            <person name="Miyauchi S."/>
            <person name="Thiergart T."/>
            <person name="Pickel B."/>
            <person name="Atanasova L."/>
            <person name="Karlsson M."/>
            <person name="Huettel B."/>
            <person name="Barry K.W."/>
            <person name="Haridas S."/>
            <person name="Chen C."/>
            <person name="Bauer D."/>
            <person name="Andreopoulos W."/>
            <person name="Pangilinan J."/>
            <person name="LaButti K."/>
            <person name="Riley R."/>
            <person name="Lipzen A."/>
            <person name="Clum A."/>
            <person name="Drula E."/>
            <person name="Henrissat B."/>
            <person name="Kohler A."/>
            <person name="Grigoriev I.V."/>
            <person name="Martin F.M."/>
            <person name="Hacquard S."/>
        </authorList>
    </citation>
    <scope>NUCLEOTIDE SEQUENCE</scope>
    <source>
        <strain evidence="4">MPI-SDFR-AT-0073</strain>
    </source>
</reference>
<dbReference type="OrthoDB" id="5355510at2759"/>
<feature type="region of interest" description="Disordered" evidence="2">
    <location>
        <begin position="101"/>
        <end position="122"/>
    </location>
</feature>
<sequence length="620" mass="66513">MDTSFSPIPAGPAMNPPSEVSYSSEASCASTRTTSSATSLQPSSPLADLQQFTTTSIETASNDLPDPKPNMERNAFESVNMRRGKLVAERGNEICTTTNASQFQRSLQQPQASRTGGSICSQASRSLTSNNWRTQHLIENAYGPFEPAGSSLNVQASRGISSYPVRPPSRMEQHAPLMAYPNMATFSDTQLDSSYAYCFDRGNGQYTRLIPADMLPPLQNIPALQQGCQGMIVMPMPRDFLSNGRPSSTEPVTLKTSPVTSTAPADNIQVSLSLRQRAPIGMNKASSNPGNCSDLPIHPASLTSSSAITAAAAPSNYNPLNPFQRKLSASLAANAPSFTPTQSRIDTIVASIPSTPTPHSHHGLTGSSLANNSKQGTSLLPCSAQHHQHQRRPKIYCDKWVHEGVCAFTQQGCKYKHEMPFDKVTQHQLGLFHGLPAWWKKQQAEIARQRDVPQSTSTEGLAEGNTSGVQSGLAMGESIGFGVNGQPSNVFGNASRENFGSSTTIGLGWKQQSDQELDKNNDNNDQVQDRISLSSGNITTVHVSAHDGCPSFRSSIWNPSPFGPIAPPQRTVIRPSLPPLGPPPSLMTGQATVNTKNPYASLDTIDCGKSETPPNSARLD</sequence>
<dbReference type="PROSITE" id="PS50103">
    <property type="entry name" value="ZF_C3H1"/>
    <property type="match status" value="1"/>
</dbReference>
<dbReference type="InterPro" id="IPR000571">
    <property type="entry name" value="Znf_CCCH"/>
</dbReference>
<accession>A0A9P8UMS2</accession>